<feature type="region of interest" description="Disordered" evidence="1">
    <location>
        <begin position="81"/>
        <end position="129"/>
    </location>
</feature>
<keyword evidence="2" id="KW-0812">Transmembrane</keyword>
<proteinExistence type="predicted"/>
<evidence type="ECO:0000313" key="4">
    <source>
        <dbReference type="Proteomes" id="UP001158576"/>
    </source>
</evidence>
<reference evidence="3 4" key="1">
    <citation type="submission" date="2021-04" db="EMBL/GenBank/DDBJ databases">
        <authorList>
            <person name="Bliznina A."/>
        </authorList>
    </citation>
    <scope>NUCLEOTIDE SEQUENCE [LARGE SCALE GENOMIC DNA]</scope>
</reference>
<feature type="compositionally biased region" description="Low complexity" evidence="1">
    <location>
        <begin position="24"/>
        <end position="38"/>
    </location>
</feature>
<keyword evidence="2" id="KW-1133">Transmembrane helix</keyword>
<keyword evidence="4" id="KW-1185">Reference proteome</keyword>
<gene>
    <name evidence="3" type="ORF">OKIOD_LOCUS4582</name>
</gene>
<feature type="region of interest" description="Disordered" evidence="1">
    <location>
        <begin position="266"/>
        <end position="293"/>
    </location>
</feature>
<sequence>MFVYDGAQPGTPRSVHNHPPANASRTSSLRLSPTPSSRTLDDFTFAKPALPSRSMQMATNDLQGPDEAQTRPVAEPAFTAYETTSFGNAPPSTTLPEPVGTGRYQPMHAPSSPPPASPRRLSAGPSQKRVNNCGGSPRFDLYCLLTAMVASGLCAVAVYVLFASAQQCLPTLAMDSGNVAPPLNHARRRRSLTRDDCICSCSFDPRDKGWLISLETSKPLPTCDVENYTISVNGKKVANPDQLELEFARDLLDLLSAVLLKDEENAHHDNGSAGNSEPMTSTTALQTTSRAPTTTFAPAVGEQDEIVVDEQKEIDDLFVNPEVAILEPLGEIDIGSGDDFWGSVPAVEYTLPIDENEEF</sequence>
<feature type="compositionally biased region" description="Polar residues" evidence="1">
    <location>
        <begin position="53"/>
        <end position="62"/>
    </location>
</feature>
<organism evidence="3 4">
    <name type="scientific">Oikopleura dioica</name>
    <name type="common">Tunicate</name>
    <dbReference type="NCBI Taxonomy" id="34765"/>
    <lineage>
        <taxon>Eukaryota</taxon>
        <taxon>Metazoa</taxon>
        <taxon>Chordata</taxon>
        <taxon>Tunicata</taxon>
        <taxon>Appendicularia</taxon>
        <taxon>Copelata</taxon>
        <taxon>Oikopleuridae</taxon>
        <taxon>Oikopleura</taxon>
    </lineage>
</organism>
<feature type="compositionally biased region" description="Polar residues" evidence="1">
    <location>
        <begin position="81"/>
        <end position="95"/>
    </location>
</feature>
<protein>
    <submittedName>
        <fullName evidence="3">Oidioi.mRNA.OKI2018_I69.PAR.g13024.t1.cds</fullName>
    </submittedName>
</protein>
<evidence type="ECO:0000313" key="3">
    <source>
        <dbReference type="EMBL" id="CAG5091388.1"/>
    </source>
</evidence>
<dbReference type="Proteomes" id="UP001158576">
    <property type="component" value="Chromosome PAR"/>
</dbReference>
<name>A0ABN7S2V7_OIKDI</name>
<accession>A0ABN7S2V7</accession>
<feature type="region of interest" description="Disordered" evidence="1">
    <location>
        <begin position="1"/>
        <end position="69"/>
    </location>
</feature>
<evidence type="ECO:0000256" key="2">
    <source>
        <dbReference type="SAM" id="Phobius"/>
    </source>
</evidence>
<feature type="compositionally biased region" description="Polar residues" evidence="1">
    <location>
        <begin position="272"/>
        <end position="293"/>
    </location>
</feature>
<keyword evidence="2" id="KW-0472">Membrane</keyword>
<feature type="transmembrane region" description="Helical" evidence="2">
    <location>
        <begin position="139"/>
        <end position="162"/>
    </location>
</feature>
<evidence type="ECO:0000256" key="1">
    <source>
        <dbReference type="SAM" id="MobiDB-lite"/>
    </source>
</evidence>
<dbReference type="EMBL" id="OU015568">
    <property type="protein sequence ID" value="CAG5091388.1"/>
    <property type="molecule type" value="Genomic_DNA"/>
</dbReference>